<name>A0A7U2MQV6_ASPFN</name>
<keyword evidence="2" id="KW-1185">Reference proteome</keyword>
<protein>
    <submittedName>
        <fullName evidence="1">Uncharacterized protein</fullName>
    </submittedName>
</protein>
<sequence>MIRDACAWKWQCSAISAGETLFACSNGDSTRNKCGDNGASFTVLIGRYQDDRSPKQKHAKTLDYFTISSLAQLCLGTKTSKRPQPLFDFIGIIFCKPKRGLSPREIASFSHEFKRK</sequence>
<gene>
    <name evidence="1" type="ORF">F9C07_2279417</name>
</gene>
<reference evidence="2" key="1">
    <citation type="journal article" date="2021" name="G3 (Bethesda)">
        <title>Chromosome assembled and annotated genome sequence of Aspergillus flavus NRRL 3357.</title>
        <authorList>
            <person name="Skerker J.M."/>
            <person name="Pianalto K.M."/>
            <person name="Mondo S.J."/>
            <person name="Yang K."/>
            <person name="Arkin A.P."/>
            <person name="Keller N.P."/>
            <person name="Grigoriev I.V."/>
            <person name="Louise Glass N.L."/>
        </authorList>
    </citation>
    <scope>NUCLEOTIDE SEQUENCE [LARGE SCALE GENOMIC DNA]</scope>
    <source>
        <strain evidence="2">ATCC 200026 / FGSC A1120 / IAM 13836 / NRRL 3357 / JCM 12722 / SRRC 167</strain>
    </source>
</reference>
<dbReference type="AlphaFoldDB" id="A0A7U2MQV6"/>
<proteinExistence type="predicted"/>
<dbReference type="Proteomes" id="UP000596276">
    <property type="component" value="Chromosome 1"/>
</dbReference>
<accession>A0A7U2MQV6</accession>
<dbReference type="VEuPathDB" id="FungiDB:F9C07_2279417"/>
<evidence type="ECO:0000313" key="1">
    <source>
        <dbReference type="EMBL" id="QRD88140.1"/>
    </source>
</evidence>
<organism evidence="1 2">
    <name type="scientific">Aspergillus flavus (strain ATCC 200026 / FGSC A1120 / IAM 13836 / NRRL 3357 / JCM 12722 / SRRC 167)</name>
    <dbReference type="NCBI Taxonomy" id="332952"/>
    <lineage>
        <taxon>Eukaryota</taxon>
        <taxon>Fungi</taxon>
        <taxon>Dikarya</taxon>
        <taxon>Ascomycota</taxon>
        <taxon>Pezizomycotina</taxon>
        <taxon>Eurotiomycetes</taxon>
        <taxon>Eurotiomycetidae</taxon>
        <taxon>Eurotiales</taxon>
        <taxon>Aspergillaceae</taxon>
        <taxon>Aspergillus</taxon>
        <taxon>Aspergillus subgen. Circumdati</taxon>
    </lineage>
</organism>
<dbReference type="EMBL" id="CP044619">
    <property type="protein sequence ID" value="QRD88140.1"/>
    <property type="molecule type" value="Genomic_DNA"/>
</dbReference>
<evidence type="ECO:0000313" key="2">
    <source>
        <dbReference type="Proteomes" id="UP000596276"/>
    </source>
</evidence>